<reference evidence="1 2" key="1">
    <citation type="submission" date="2022-05" db="EMBL/GenBank/DDBJ databases">
        <authorList>
            <consortium name="Genoscope - CEA"/>
            <person name="William W."/>
        </authorList>
    </citation>
    <scope>NUCLEOTIDE SEQUENCE [LARGE SCALE GENOMIC DNA]</scope>
</reference>
<keyword evidence="2" id="KW-1185">Reference proteome</keyword>
<name>A0ABN8LZ13_9CNID</name>
<organism evidence="1 2">
    <name type="scientific">Porites evermanni</name>
    <dbReference type="NCBI Taxonomy" id="104178"/>
    <lineage>
        <taxon>Eukaryota</taxon>
        <taxon>Metazoa</taxon>
        <taxon>Cnidaria</taxon>
        <taxon>Anthozoa</taxon>
        <taxon>Hexacorallia</taxon>
        <taxon>Scleractinia</taxon>
        <taxon>Fungiina</taxon>
        <taxon>Poritidae</taxon>
        <taxon>Porites</taxon>
    </lineage>
</organism>
<evidence type="ECO:0000313" key="2">
    <source>
        <dbReference type="Proteomes" id="UP001159427"/>
    </source>
</evidence>
<gene>
    <name evidence="1" type="ORF">PEVE_00008373</name>
</gene>
<evidence type="ECO:0000313" key="1">
    <source>
        <dbReference type="EMBL" id="CAH3020715.1"/>
    </source>
</evidence>
<dbReference type="Proteomes" id="UP001159427">
    <property type="component" value="Unassembled WGS sequence"/>
</dbReference>
<protein>
    <submittedName>
        <fullName evidence="1">Uncharacterized protein</fullName>
    </submittedName>
</protein>
<accession>A0ABN8LZ13</accession>
<sequence>MGFRGITPIHPTVKHSISTNQRGRTPPTGPACVRCTPVSESKILFYSADCRIFLMASEDGLGNCSAKAHGRYGRPLGARGDDAERPLLCPKTHDRSRDMAGDLHHLSLFE</sequence>
<dbReference type="EMBL" id="CALNXI010000157">
    <property type="protein sequence ID" value="CAH3020715.1"/>
    <property type="molecule type" value="Genomic_DNA"/>
</dbReference>
<proteinExistence type="predicted"/>
<comment type="caution">
    <text evidence="1">The sequence shown here is derived from an EMBL/GenBank/DDBJ whole genome shotgun (WGS) entry which is preliminary data.</text>
</comment>